<dbReference type="InterPro" id="IPR005628">
    <property type="entry name" value="GspK"/>
</dbReference>
<keyword evidence="4" id="KW-1185">Reference proteome</keyword>
<reference evidence="3 4" key="1">
    <citation type="submission" date="2020-03" db="EMBL/GenBank/DDBJ databases">
        <title>Genomic Encyclopedia of Type Strains, Phase IV (KMG-IV): sequencing the most valuable type-strain genomes for metagenomic binning, comparative biology and taxonomic classification.</title>
        <authorList>
            <person name="Goeker M."/>
        </authorList>
    </citation>
    <scope>NUCLEOTIDE SEQUENCE [LARGE SCALE GENOMIC DNA]</scope>
    <source>
        <strain evidence="3 4">DSM 22753</strain>
    </source>
</reference>
<dbReference type="InterPro" id="IPR045584">
    <property type="entry name" value="Pilin-like"/>
</dbReference>
<protein>
    <recommendedName>
        <fullName evidence="1">Type II secretion system protein K</fullName>
    </recommendedName>
</protein>
<dbReference type="Proteomes" id="UP000788153">
    <property type="component" value="Unassembled WGS sequence"/>
</dbReference>
<evidence type="ECO:0000313" key="3">
    <source>
        <dbReference type="EMBL" id="NIJ24552.1"/>
    </source>
</evidence>
<dbReference type="RefSeq" id="WP_140046903.1">
    <property type="nucleotide sequence ID" value="NZ_BAAAEV010000001.1"/>
</dbReference>
<dbReference type="Gene3D" id="3.30.1300.30">
    <property type="entry name" value="GSPII I/J protein-like"/>
    <property type="match status" value="1"/>
</dbReference>
<dbReference type="PANTHER" id="PTHR38831">
    <property type="entry name" value="TYPE II SECRETION SYSTEM PROTEIN K"/>
    <property type="match status" value="1"/>
</dbReference>
<evidence type="ECO:0000256" key="2">
    <source>
        <dbReference type="SAM" id="Phobius"/>
    </source>
</evidence>
<comment type="caution">
    <text evidence="3">The sequence shown here is derived from an EMBL/GenBank/DDBJ whole genome shotgun (WGS) entry which is preliminary data.</text>
</comment>
<evidence type="ECO:0000256" key="1">
    <source>
        <dbReference type="PIRNR" id="PIRNR002786"/>
    </source>
</evidence>
<keyword evidence="1" id="KW-1003">Cell membrane</keyword>
<accession>A0ABX0U5M0</accession>
<sequence length="297" mass="32026">MNRERPAVEVPEQGMILINVLMFVAIAAGMVLLMITREEIALDRGLRNREAARAMAVVRGGEVSAIVALRRDAEASDREDHRGEPWAALSESGAPIEGGTFDLAIADAQGRFNINNIRSGQIASVILFETIAREAGLTPEQTAQAILFVREAGPVTDLRPIRLAGVPPEAAQRLEQLATALPGVTQINLNAATEQMLALLLRDPDVAQRLVAIRERQGFLTADDLSDQDVTMPPGTGFRSNIFWVRTRATIGDTSQQAAALIQRRQVDGAVRVATVERWRNAAVPPDAPGFAAVTDG</sequence>
<keyword evidence="1 2" id="KW-0472">Membrane</keyword>
<proteinExistence type="inferred from homology"/>
<dbReference type="SUPFAM" id="SSF54523">
    <property type="entry name" value="Pili subunits"/>
    <property type="match status" value="1"/>
</dbReference>
<dbReference type="PIRSF" id="PIRSF002786">
    <property type="entry name" value="XcpX"/>
    <property type="match status" value="1"/>
</dbReference>
<name>A0ABX0U5M0_9SPHN</name>
<keyword evidence="2" id="KW-1133">Transmembrane helix</keyword>
<comment type="subcellular location">
    <subcellularLocation>
        <location evidence="1">Cell inner membrane</location>
    </subcellularLocation>
</comment>
<comment type="similarity">
    <text evidence="1">Belongs to the GSP K family.</text>
</comment>
<keyword evidence="2" id="KW-0812">Transmembrane</keyword>
<organism evidence="3 4">
    <name type="scientific">Sphingomonas japonica</name>
    <dbReference type="NCBI Taxonomy" id="511662"/>
    <lineage>
        <taxon>Bacteria</taxon>
        <taxon>Pseudomonadati</taxon>
        <taxon>Pseudomonadota</taxon>
        <taxon>Alphaproteobacteria</taxon>
        <taxon>Sphingomonadales</taxon>
        <taxon>Sphingomonadaceae</taxon>
        <taxon>Sphingomonas</taxon>
    </lineage>
</organism>
<dbReference type="PANTHER" id="PTHR38831:SF1">
    <property type="entry name" value="TYPE II SECRETION SYSTEM PROTEIN K-RELATED"/>
    <property type="match status" value="1"/>
</dbReference>
<gene>
    <name evidence="3" type="ORF">FHT01_002094</name>
</gene>
<evidence type="ECO:0000313" key="4">
    <source>
        <dbReference type="Proteomes" id="UP000788153"/>
    </source>
</evidence>
<dbReference type="EMBL" id="JAASQP010000001">
    <property type="protein sequence ID" value="NIJ24552.1"/>
    <property type="molecule type" value="Genomic_DNA"/>
</dbReference>
<keyword evidence="1" id="KW-0813">Transport</keyword>
<keyword evidence="1" id="KW-0997">Cell inner membrane</keyword>
<feature type="transmembrane region" description="Helical" evidence="2">
    <location>
        <begin position="15"/>
        <end position="35"/>
    </location>
</feature>